<feature type="transmembrane region" description="Helical" evidence="1">
    <location>
        <begin position="5"/>
        <end position="23"/>
    </location>
</feature>
<reference evidence="3" key="1">
    <citation type="submission" date="2015-07" db="EMBL/GenBank/DDBJ databases">
        <title>Fjat-14205 dsm 2895.</title>
        <authorList>
            <person name="Liu B."/>
            <person name="Wang J."/>
            <person name="Zhu Y."/>
            <person name="Liu G."/>
            <person name="Chen Q."/>
            <person name="Chen Z."/>
            <person name="Lan J."/>
            <person name="Che J."/>
            <person name="Ge C."/>
            <person name="Shi H."/>
            <person name="Pan Z."/>
            <person name="Liu X."/>
        </authorList>
    </citation>
    <scope>NUCLEOTIDE SEQUENCE [LARGE SCALE GENOMIC DNA]</scope>
    <source>
        <strain evidence="3">DSM 25560</strain>
    </source>
</reference>
<proteinExistence type="predicted"/>
<keyword evidence="3" id="KW-1185">Reference proteome</keyword>
<sequence>MNDLIFNTCAFGIAAIVSLALLVHFLKNKRQHKDFLLVIFSFSILFIFSLYGVSICLPDVIEIGNGNAKSKSGQCEIVFLEDIGGRFGTSNLLQVNIENLTLEADLEDFPDLEEGIFSCEIKYGEHSESLVDIVIKQE</sequence>
<evidence type="ECO:0000313" key="3">
    <source>
        <dbReference type="Proteomes" id="UP000050668"/>
    </source>
</evidence>
<feature type="transmembrane region" description="Helical" evidence="1">
    <location>
        <begin position="35"/>
        <end position="53"/>
    </location>
</feature>
<keyword evidence="1" id="KW-0472">Membrane</keyword>
<dbReference type="Proteomes" id="UP000050668">
    <property type="component" value="Unassembled WGS sequence"/>
</dbReference>
<organism evidence="2 3">
    <name type="scientific">Lysinibacillus contaminans</name>
    <dbReference type="NCBI Taxonomy" id="1293441"/>
    <lineage>
        <taxon>Bacteria</taxon>
        <taxon>Bacillati</taxon>
        <taxon>Bacillota</taxon>
        <taxon>Bacilli</taxon>
        <taxon>Bacillales</taxon>
        <taxon>Bacillaceae</taxon>
        <taxon>Lysinibacillus</taxon>
    </lineage>
</organism>
<evidence type="ECO:0000256" key="1">
    <source>
        <dbReference type="SAM" id="Phobius"/>
    </source>
</evidence>
<accession>A0ABR5JVV8</accession>
<keyword evidence="1" id="KW-0812">Transmembrane</keyword>
<gene>
    <name evidence="2" type="ORF">AEA09_18845</name>
</gene>
<dbReference type="EMBL" id="LGRV01000008">
    <property type="protein sequence ID" value="KOS66277.1"/>
    <property type="molecule type" value="Genomic_DNA"/>
</dbReference>
<evidence type="ECO:0000313" key="2">
    <source>
        <dbReference type="EMBL" id="KOS66277.1"/>
    </source>
</evidence>
<protein>
    <submittedName>
        <fullName evidence="2">Uncharacterized protein</fullName>
    </submittedName>
</protein>
<dbReference type="RefSeq" id="WP_053585505.1">
    <property type="nucleotide sequence ID" value="NZ_LGRV01000008.1"/>
</dbReference>
<name>A0ABR5JVV8_9BACI</name>
<comment type="caution">
    <text evidence="2">The sequence shown here is derived from an EMBL/GenBank/DDBJ whole genome shotgun (WGS) entry which is preliminary data.</text>
</comment>
<keyword evidence="1" id="KW-1133">Transmembrane helix</keyword>